<sequence length="221" mass="25078">MRIKVNDVELNYQQAGSGHPLILLHGNQEDSTIFDKIIAPLALYYTVYALDARGHGLSESTGEYHYQTYVGDVAAFIRKLDLRHPFVFGYSDGGIVGLMLASQYPNLVPRLMVAGANVHPNGLLKREQVKNNFLNFFQRKQEVTMMLTEPDITNTELQRIRAKTLCVVGEKDVVKVEHTREFAEQIPDSRIVVMPRQTHASYVVHSLKLLGLMKDFFIEES</sequence>
<proteinExistence type="predicted"/>
<evidence type="ECO:0000313" key="2">
    <source>
        <dbReference type="Proteomes" id="UP000051230"/>
    </source>
</evidence>
<dbReference type="PANTHER" id="PTHR43798">
    <property type="entry name" value="MONOACYLGLYCEROL LIPASE"/>
    <property type="match status" value="1"/>
</dbReference>
<dbReference type="InterPro" id="IPR029058">
    <property type="entry name" value="AB_hydrolase_fold"/>
</dbReference>
<dbReference type="Pfam" id="PF00561">
    <property type="entry name" value="Abhydrolase_1"/>
    <property type="match status" value="1"/>
</dbReference>
<dbReference type="Proteomes" id="UP000051230">
    <property type="component" value="Unassembled WGS sequence"/>
</dbReference>
<comment type="caution">
    <text evidence="1">The sequence shown here is derived from an EMBL/GenBank/DDBJ whole genome shotgun (WGS) entry which is preliminary data.</text>
</comment>
<dbReference type="InterPro" id="IPR050266">
    <property type="entry name" value="AB_hydrolase_sf"/>
</dbReference>
<dbReference type="GO" id="GO:0016020">
    <property type="term" value="C:membrane"/>
    <property type="evidence" value="ECO:0007669"/>
    <property type="project" value="TreeGrafter"/>
</dbReference>
<dbReference type="RefSeq" id="WP_056945876.1">
    <property type="nucleotide sequence ID" value="NZ_AYYS01000007.1"/>
</dbReference>
<organism evidence="1 2">
    <name type="scientific">Amylolactobacillus amylophilus DSM 20533 = JCM 1125</name>
    <dbReference type="NCBI Taxonomy" id="1423721"/>
    <lineage>
        <taxon>Bacteria</taxon>
        <taxon>Bacillati</taxon>
        <taxon>Bacillota</taxon>
        <taxon>Bacilli</taxon>
        <taxon>Lactobacillales</taxon>
        <taxon>Lactobacillaceae</taxon>
        <taxon>Amylolactobacillus</taxon>
    </lineage>
</organism>
<dbReference type="STRING" id="1423721.LA20533_03630"/>
<gene>
    <name evidence="1" type="ORF">FD40_GL000169</name>
</gene>
<dbReference type="KEGG" id="lah:LA20533_03630"/>
<evidence type="ECO:0000313" key="1">
    <source>
        <dbReference type="EMBL" id="KRM43161.1"/>
    </source>
</evidence>
<keyword evidence="2" id="KW-1185">Reference proteome</keyword>
<dbReference type="PATRIC" id="fig|1423721.4.peg.168"/>
<keyword evidence="1" id="KW-0378">Hydrolase</keyword>
<dbReference type="InterPro" id="IPR000073">
    <property type="entry name" value="AB_hydrolase_1"/>
</dbReference>
<reference evidence="1 2" key="1">
    <citation type="journal article" date="2015" name="Genome Announc.">
        <title>Expanding the biotechnology potential of lactobacilli through comparative genomics of 213 strains and associated genera.</title>
        <authorList>
            <person name="Sun Z."/>
            <person name="Harris H.M."/>
            <person name="McCann A."/>
            <person name="Guo C."/>
            <person name="Argimon S."/>
            <person name="Zhang W."/>
            <person name="Yang X."/>
            <person name="Jeffery I.B."/>
            <person name="Cooney J.C."/>
            <person name="Kagawa T.F."/>
            <person name="Liu W."/>
            <person name="Song Y."/>
            <person name="Salvetti E."/>
            <person name="Wrobel A."/>
            <person name="Rasinkangas P."/>
            <person name="Parkhill J."/>
            <person name="Rea M.C."/>
            <person name="O'Sullivan O."/>
            <person name="Ritari J."/>
            <person name="Douillard F.P."/>
            <person name="Paul Ross R."/>
            <person name="Yang R."/>
            <person name="Briner A.E."/>
            <person name="Felis G.E."/>
            <person name="de Vos W.M."/>
            <person name="Barrangou R."/>
            <person name="Klaenhammer T.R."/>
            <person name="Caufield P.W."/>
            <person name="Cui Y."/>
            <person name="Zhang H."/>
            <person name="O'Toole P.W."/>
        </authorList>
    </citation>
    <scope>NUCLEOTIDE SEQUENCE [LARGE SCALE GENOMIC DNA]</scope>
    <source>
        <strain evidence="1 2">DSM 20533</strain>
    </source>
</reference>
<dbReference type="GO" id="GO:0016787">
    <property type="term" value="F:hydrolase activity"/>
    <property type="evidence" value="ECO:0007669"/>
    <property type="project" value="UniProtKB-KW"/>
</dbReference>
<name>A0A0R1YTN8_9LACO</name>
<dbReference type="PANTHER" id="PTHR43798:SF28">
    <property type="entry name" value="AB HYDROLASE-1 DOMAIN-CONTAINING PROTEIN"/>
    <property type="match status" value="1"/>
</dbReference>
<dbReference type="OrthoDB" id="252464at2"/>
<dbReference type="AlphaFoldDB" id="A0A0R1YTN8"/>
<accession>A0A0R1YTN8</accession>
<protein>
    <submittedName>
        <fullName evidence="1">Alpha beta superfamily hydrolase</fullName>
    </submittedName>
</protein>
<dbReference type="SUPFAM" id="SSF53474">
    <property type="entry name" value="alpha/beta-Hydrolases"/>
    <property type="match status" value="1"/>
</dbReference>
<dbReference type="Gene3D" id="3.40.50.1820">
    <property type="entry name" value="alpha/beta hydrolase"/>
    <property type="match status" value="1"/>
</dbReference>
<dbReference type="EMBL" id="AYYS01000007">
    <property type="protein sequence ID" value="KRM43161.1"/>
    <property type="molecule type" value="Genomic_DNA"/>
</dbReference>